<dbReference type="PROSITE" id="PS51282">
    <property type="entry name" value="DWNN"/>
    <property type="match status" value="1"/>
</dbReference>
<dbReference type="PANTHER" id="PTHR15439:SF0">
    <property type="entry name" value="CELL DIVISION CYCLE AND APOPTOSIS REGULATOR PROTEIN 1-RELATED"/>
    <property type="match status" value="1"/>
</dbReference>
<keyword evidence="10" id="KW-1185">Reference proteome</keyword>
<dbReference type="Proteomes" id="UP000316621">
    <property type="component" value="Chromosome 5"/>
</dbReference>
<feature type="region of interest" description="Disordered" evidence="6">
    <location>
        <begin position="297"/>
        <end position="334"/>
    </location>
</feature>
<dbReference type="GO" id="GO:0006397">
    <property type="term" value="P:mRNA processing"/>
    <property type="evidence" value="ECO:0007669"/>
    <property type="project" value="InterPro"/>
</dbReference>
<protein>
    <recommendedName>
        <fullName evidence="7">DWNN domain-containing protein</fullName>
    </recommendedName>
</protein>
<dbReference type="GO" id="GO:0008270">
    <property type="term" value="F:zinc ion binding"/>
    <property type="evidence" value="ECO:0007669"/>
    <property type="project" value="UniProtKB-KW"/>
</dbReference>
<dbReference type="SUPFAM" id="SSF57756">
    <property type="entry name" value="Retrovirus zinc finger-like domains"/>
    <property type="match status" value="1"/>
</dbReference>
<dbReference type="GO" id="GO:0005634">
    <property type="term" value="C:nucleus"/>
    <property type="evidence" value="ECO:0007669"/>
    <property type="project" value="UniProtKB-SubCell"/>
</dbReference>
<dbReference type="Gene3D" id="4.10.60.10">
    <property type="entry name" value="Zinc finger, CCHC-type"/>
    <property type="match status" value="1"/>
</dbReference>
<evidence type="ECO:0000313" key="9">
    <source>
        <dbReference type="EMBL" id="RZC62365.1"/>
    </source>
</evidence>
<dbReference type="GO" id="GO:0061630">
    <property type="term" value="F:ubiquitin protein ligase activity"/>
    <property type="evidence" value="ECO:0007669"/>
    <property type="project" value="InterPro"/>
</dbReference>
<evidence type="ECO:0000256" key="2">
    <source>
        <dbReference type="ARBA" id="ARBA00022723"/>
    </source>
</evidence>
<keyword evidence="4" id="KW-0862">Zinc</keyword>
<organism evidence="8 10">
    <name type="scientific">Papaver somniferum</name>
    <name type="common">Opium poppy</name>
    <dbReference type="NCBI Taxonomy" id="3469"/>
    <lineage>
        <taxon>Eukaryota</taxon>
        <taxon>Viridiplantae</taxon>
        <taxon>Streptophyta</taxon>
        <taxon>Embryophyta</taxon>
        <taxon>Tracheophyta</taxon>
        <taxon>Spermatophyta</taxon>
        <taxon>Magnoliopsida</taxon>
        <taxon>Ranunculales</taxon>
        <taxon>Papaveraceae</taxon>
        <taxon>Papaveroideae</taxon>
        <taxon>Papaver</taxon>
    </lineage>
</organism>
<feature type="compositionally biased region" description="Low complexity" evidence="6">
    <location>
        <begin position="299"/>
        <end position="310"/>
    </location>
</feature>
<dbReference type="InterPro" id="IPR033489">
    <property type="entry name" value="RBBP6"/>
</dbReference>
<evidence type="ECO:0000313" key="8">
    <source>
        <dbReference type="EMBL" id="RZC62361.1"/>
    </source>
</evidence>
<dbReference type="EMBL" id="CM010719">
    <property type="protein sequence ID" value="RZC62365.1"/>
    <property type="molecule type" value="Genomic_DNA"/>
</dbReference>
<dbReference type="GO" id="GO:0003676">
    <property type="term" value="F:nucleic acid binding"/>
    <property type="evidence" value="ECO:0007669"/>
    <property type="project" value="InterPro"/>
</dbReference>
<evidence type="ECO:0000256" key="6">
    <source>
        <dbReference type="SAM" id="MobiDB-lite"/>
    </source>
</evidence>
<dbReference type="STRING" id="3469.A0A4Y7JQY4"/>
<accession>A0A4Y7JQY4</accession>
<dbReference type="Gene3D" id="3.30.40.10">
    <property type="entry name" value="Zinc/RING finger domain, C3HC4 (zinc finger)"/>
    <property type="match status" value="1"/>
</dbReference>
<dbReference type="Gene3D" id="3.10.20.90">
    <property type="entry name" value="Phosphatidylinositol 3-kinase Catalytic Subunit, Chain A, domain 1"/>
    <property type="match status" value="1"/>
</dbReference>
<reference evidence="8 10" key="1">
    <citation type="journal article" date="2018" name="Science">
        <title>The opium poppy genome and morphinan production.</title>
        <authorList>
            <person name="Guo L."/>
            <person name="Winzer T."/>
            <person name="Yang X."/>
            <person name="Li Y."/>
            <person name="Ning Z."/>
            <person name="He Z."/>
            <person name="Teodor R."/>
            <person name="Lu Y."/>
            <person name="Bowser T.A."/>
            <person name="Graham I.A."/>
            <person name="Ye K."/>
        </authorList>
    </citation>
    <scope>NUCLEOTIDE SEQUENCE [LARGE SCALE GENOMIC DNA]</scope>
    <source>
        <strain evidence="10">cv. HN1</strain>
        <tissue evidence="8">Leaves</tissue>
    </source>
</reference>
<sequence>MSIYYKFKSGKEFHSIPTLSPFMSVLEIKDLIFQSKKFGHGKDFDVILTNPSTNEDYIDDSTLIPRNSSVIVRRIPGLPGKSIVVKSKQQEEKDKEDEKIKEICQQTISYVNANNGTAAVSSAHQRGFSNGYLGGRPTMGQRIPPEGYTCHRCKVPGHYIQHCPTNGDPEYDVKKRRPPTGIPKSMLAETADGSYALPGGSVAVLKPNEVAFEKLVQGIPTISRRVIDIPPELHCPMCKDVMRFAVLISKCCFQSFCDGCIRGNIISKSMCVCGARGILVDDLIPNKTIRDTIDRYIESGNTSSGNTKSSITAEDVGTARSSKPRIPAPSLSCTSKTEKIPSCLRKEISDGNENGQSAPSLDLYEDEAESTSSMVQTNAALGQEEVQQQVPTYENFTVDGKPLSPGDLFWGTSQAFGANNCMMPFGNSAYNIPYWNCMQLGMDAFMVPYNGYMGYAAGPYEGMFTQNQSPFGRGPGGYALPCAASQTKKRSRVTPCHGNDWGEDDEERNYKKKQSWQTSSVSCHAK</sequence>
<dbReference type="InterPro" id="IPR036875">
    <property type="entry name" value="Znf_CCHC_sf"/>
</dbReference>
<proteinExistence type="predicted"/>
<dbReference type="SMART" id="SM01180">
    <property type="entry name" value="DWNN"/>
    <property type="match status" value="1"/>
</dbReference>
<evidence type="ECO:0000256" key="4">
    <source>
        <dbReference type="ARBA" id="ARBA00022833"/>
    </source>
</evidence>
<dbReference type="InterPro" id="IPR013083">
    <property type="entry name" value="Znf_RING/FYVE/PHD"/>
</dbReference>
<dbReference type="CDD" id="cd16620">
    <property type="entry name" value="vRING-HC-C4C4_RBBP6"/>
    <property type="match status" value="1"/>
</dbReference>
<keyword evidence="2" id="KW-0479">Metal-binding</keyword>
<feature type="domain" description="DWNN" evidence="7">
    <location>
        <begin position="3"/>
        <end position="76"/>
    </location>
</feature>
<name>A0A4Y7JQY4_PAPSO</name>
<evidence type="ECO:0000313" key="10">
    <source>
        <dbReference type="Proteomes" id="UP000316621"/>
    </source>
</evidence>
<dbReference type="EMBL" id="CM010719">
    <property type="protein sequence ID" value="RZC62361.1"/>
    <property type="molecule type" value="Genomic_DNA"/>
</dbReference>
<feature type="region of interest" description="Disordered" evidence="6">
    <location>
        <begin position="484"/>
        <end position="526"/>
    </location>
</feature>
<dbReference type="GO" id="GO:0006511">
    <property type="term" value="P:ubiquitin-dependent protein catabolic process"/>
    <property type="evidence" value="ECO:0007669"/>
    <property type="project" value="TreeGrafter"/>
</dbReference>
<dbReference type="Gramene" id="RZC62365">
    <property type="protein sequence ID" value="RZC62365"/>
    <property type="gene ID" value="C5167_024113"/>
</dbReference>
<evidence type="ECO:0000256" key="3">
    <source>
        <dbReference type="ARBA" id="ARBA00022771"/>
    </source>
</evidence>
<dbReference type="InterPro" id="IPR014891">
    <property type="entry name" value="DWNN_domain"/>
</dbReference>
<dbReference type="GO" id="GO:0016567">
    <property type="term" value="P:protein ubiquitination"/>
    <property type="evidence" value="ECO:0007669"/>
    <property type="project" value="InterPro"/>
</dbReference>
<dbReference type="Pfam" id="PF13696">
    <property type="entry name" value="zf-CCHC_2"/>
    <property type="match status" value="1"/>
</dbReference>
<evidence type="ECO:0000256" key="1">
    <source>
        <dbReference type="ARBA" id="ARBA00004123"/>
    </source>
</evidence>
<dbReference type="Gramene" id="RZC62361">
    <property type="protein sequence ID" value="RZC62361"/>
    <property type="gene ID" value="C5167_024110"/>
</dbReference>
<dbReference type="PANTHER" id="PTHR15439">
    <property type="entry name" value="RETINOBLASTOMA-BINDING PROTEIN 6"/>
    <property type="match status" value="1"/>
</dbReference>
<dbReference type="SUPFAM" id="SSF57850">
    <property type="entry name" value="RING/U-box"/>
    <property type="match status" value="1"/>
</dbReference>
<comment type="subcellular location">
    <subcellularLocation>
        <location evidence="1">Nucleus</location>
    </subcellularLocation>
</comment>
<feature type="compositionally biased region" description="Polar residues" evidence="6">
    <location>
        <begin position="515"/>
        <end position="526"/>
    </location>
</feature>
<keyword evidence="5" id="KW-0539">Nucleus</keyword>
<dbReference type="Pfam" id="PF08783">
    <property type="entry name" value="DWNN"/>
    <property type="match status" value="1"/>
</dbReference>
<dbReference type="InterPro" id="IPR025829">
    <property type="entry name" value="Zn_knuckle_CX2CX3GHX4C"/>
</dbReference>
<dbReference type="OrthoDB" id="106784at2759"/>
<evidence type="ECO:0000259" key="7">
    <source>
        <dbReference type="PROSITE" id="PS51282"/>
    </source>
</evidence>
<dbReference type="OMA" id="NSECACG"/>
<evidence type="ECO:0000256" key="5">
    <source>
        <dbReference type="ARBA" id="ARBA00023242"/>
    </source>
</evidence>
<dbReference type="AlphaFoldDB" id="A0A4Y7JQY4"/>
<gene>
    <name evidence="8" type="ORF">C5167_024110</name>
    <name evidence="9" type="ORF">C5167_024113</name>
</gene>
<keyword evidence="3" id="KW-0863">Zinc-finger</keyword>